<feature type="region of interest" description="Disordered" evidence="9">
    <location>
        <begin position="327"/>
        <end position="347"/>
    </location>
</feature>
<keyword evidence="4 8" id="KW-0812">Transmembrane</keyword>
<name>A0A160PM35_9CORY</name>
<evidence type="ECO:0000313" key="11">
    <source>
        <dbReference type="EMBL" id="BAU94316.1"/>
    </source>
</evidence>
<dbReference type="PANTHER" id="PTHR30614:SF0">
    <property type="entry name" value="L-CYSTINE TRANSPORT SYSTEM PERMEASE PROTEIN TCYL"/>
    <property type="match status" value="1"/>
</dbReference>
<comment type="similarity">
    <text evidence="8">Belongs to the binding-protein-dependent transport system permease family.</text>
</comment>
<feature type="compositionally biased region" description="Basic and acidic residues" evidence="9">
    <location>
        <begin position="338"/>
        <end position="347"/>
    </location>
</feature>
<evidence type="ECO:0000256" key="3">
    <source>
        <dbReference type="ARBA" id="ARBA00022475"/>
    </source>
</evidence>
<dbReference type="Proteomes" id="UP000218244">
    <property type="component" value="Chromosome"/>
</dbReference>
<dbReference type="AlphaFoldDB" id="A0A160PM35"/>
<feature type="transmembrane region" description="Helical" evidence="8">
    <location>
        <begin position="40"/>
        <end position="63"/>
    </location>
</feature>
<dbReference type="CDD" id="cd06261">
    <property type="entry name" value="TM_PBP2"/>
    <property type="match status" value="1"/>
</dbReference>
<dbReference type="GO" id="GO:0043190">
    <property type="term" value="C:ATP-binding cassette (ABC) transporter complex"/>
    <property type="evidence" value="ECO:0007669"/>
    <property type="project" value="InterPro"/>
</dbReference>
<sequence>MTVKVKNEHRVSGEERQELDARVSLHETATISKVVPLRNWGLYVVSAVVIFILAQLVWSVITVENYRWDVFAEYFFNDAILRGLRLTLTLTVVSIVGGFVIGAVLALFRLSSSVILNSAAYGYVWFFRSVPLLVQILVWYNLGYLYPTIGLGTPFTTNHWLYEVDTTSLISAFFAATLGLTLHQAAYSSEIIRGGILAVDSGQTEAAAALGIPATRRFFRIILPQAARSIVPNAFNEIIGQVKGTSVVFVVALPELFYTVQVIYNRSSTPIPMLIVAVAWYALITTALSIVQYYVERHYSKGTERQLPPTPLQRVRTWTVKTWRSLDDQNSSGTSDLRTSDKKVQRR</sequence>
<dbReference type="Pfam" id="PF00528">
    <property type="entry name" value="BPD_transp_1"/>
    <property type="match status" value="1"/>
</dbReference>
<evidence type="ECO:0000313" key="12">
    <source>
        <dbReference type="Proteomes" id="UP000218244"/>
    </source>
</evidence>
<dbReference type="SUPFAM" id="SSF161098">
    <property type="entry name" value="MetI-like"/>
    <property type="match status" value="1"/>
</dbReference>
<dbReference type="EMBL" id="AP017369">
    <property type="protein sequence ID" value="BAU94316.1"/>
    <property type="molecule type" value="Genomic_DNA"/>
</dbReference>
<dbReference type="GO" id="GO:0006865">
    <property type="term" value="P:amino acid transport"/>
    <property type="evidence" value="ECO:0007669"/>
    <property type="project" value="UniProtKB-KW"/>
</dbReference>
<feature type="transmembrane region" description="Helical" evidence="8">
    <location>
        <begin position="246"/>
        <end position="264"/>
    </location>
</feature>
<dbReference type="NCBIfam" id="TIGR01726">
    <property type="entry name" value="HEQRo_perm_3TM"/>
    <property type="match status" value="1"/>
</dbReference>
<evidence type="ECO:0000256" key="1">
    <source>
        <dbReference type="ARBA" id="ARBA00004651"/>
    </source>
</evidence>
<dbReference type="InterPro" id="IPR000515">
    <property type="entry name" value="MetI-like"/>
</dbReference>
<keyword evidence="3" id="KW-1003">Cell membrane</keyword>
<keyword evidence="6 8" id="KW-1133">Transmembrane helix</keyword>
<feature type="transmembrane region" description="Helical" evidence="8">
    <location>
        <begin position="160"/>
        <end position="182"/>
    </location>
</feature>
<organism evidence="11 12">
    <name type="scientific">Corynebacterium suranareeae</name>
    <dbReference type="NCBI Taxonomy" id="2506452"/>
    <lineage>
        <taxon>Bacteria</taxon>
        <taxon>Bacillati</taxon>
        <taxon>Actinomycetota</taxon>
        <taxon>Actinomycetes</taxon>
        <taxon>Mycobacteriales</taxon>
        <taxon>Corynebacteriaceae</taxon>
        <taxon>Corynebacterium</taxon>
    </lineage>
</organism>
<proteinExistence type="inferred from homology"/>
<feature type="transmembrane region" description="Helical" evidence="8">
    <location>
        <begin position="83"/>
        <end position="108"/>
    </location>
</feature>
<feature type="compositionally biased region" description="Polar residues" evidence="9">
    <location>
        <begin position="328"/>
        <end position="337"/>
    </location>
</feature>
<dbReference type="KEGG" id="csur:N24_0054"/>
<evidence type="ECO:0000259" key="10">
    <source>
        <dbReference type="PROSITE" id="PS50928"/>
    </source>
</evidence>
<keyword evidence="5" id="KW-0029">Amino-acid transport</keyword>
<evidence type="ECO:0000256" key="4">
    <source>
        <dbReference type="ARBA" id="ARBA00022692"/>
    </source>
</evidence>
<evidence type="ECO:0000256" key="7">
    <source>
        <dbReference type="ARBA" id="ARBA00023136"/>
    </source>
</evidence>
<dbReference type="Gene3D" id="1.10.3720.10">
    <property type="entry name" value="MetI-like"/>
    <property type="match status" value="1"/>
</dbReference>
<dbReference type="RefSeq" id="WP_096453326.1">
    <property type="nucleotide sequence ID" value="NZ_AP017369.1"/>
</dbReference>
<keyword evidence="12" id="KW-1185">Reference proteome</keyword>
<dbReference type="InterPro" id="IPR010065">
    <property type="entry name" value="AA_ABC_transptr_permease_3TM"/>
</dbReference>
<keyword evidence="2 8" id="KW-0813">Transport</keyword>
<evidence type="ECO:0000256" key="2">
    <source>
        <dbReference type="ARBA" id="ARBA00022448"/>
    </source>
</evidence>
<keyword evidence="7 8" id="KW-0472">Membrane</keyword>
<feature type="domain" description="ABC transmembrane type-1" evidence="10">
    <location>
        <begin position="84"/>
        <end position="292"/>
    </location>
</feature>
<dbReference type="PANTHER" id="PTHR30614">
    <property type="entry name" value="MEMBRANE COMPONENT OF AMINO ACID ABC TRANSPORTER"/>
    <property type="match status" value="1"/>
</dbReference>
<evidence type="ECO:0000256" key="5">
    <source>
        <dbReference type="ARBA" id="ARBA00022970"/>
    </source>
</evidence>
<comment type="subcellular location">
    <subcellularLocation>
        <location evidence="1 8">Cell membrane</location>
        <topology evidence="1 8">Multi-pass membrane protein</topology>
    </subcellularLocation>
</comment>
<feature type="transmembrane region" description="Helical" evidence="8">
    <location>
        <begin position="120"/>
        <end position="140"/>
    </location>
</feature>
<accession>A0A160PM35</accession>
<protein>
    <submittedName>
        <fullName evidence="11">Amino acid ABC transporter permease</fullName>
    </submittedName>
</protein>
<reference evidence="11 12" key="1">
    <citation type="submission" date="2016-02" db="EMBL/GenBank/DDBJ databases">
        <title>Corynebacterium glutamicum N24 whole genome sequencing project.</title>
        <authorList>
            <person name="Matsutani M."/>
            <person name="Nangtapong N."/>
            <person name="Yakushi T."/>
            <person name="Matsushita K."/>
        </authorList>
    </citation>
    <scope>NUCLEOTIDE SEQUENCE [LARGE SCALE GENOMIC DNA]</scope>
    <source>
        <strain evidence="11 12">N24</strain>
    </source>
</reference>
<gene>
    <name evidence="11" type="ORF">N24_0054</name>
</gene>
<evidence type="ECO:0000256" key="6">
    <source>
        <dbReference type="ARBA" id="ARBA00022989"/>
    </source>
</evidence>
<evidence type="ECO:0000256" key="9">
    <source>
        <dbReference type="SAM" id="MobiDB-lite"/>
    </source>
</evidence>
<dbReference type="InterPro" id="IPR043429">
    <property type="entry name" value="ArtM/GltK/GlnP/TcyL/YhdX-like"/>
</dbReference>
<feature type="transmembrane region" description="Helical" evidence="8">
    <location>
        <begin position="270"/>
        <end position="295"/>
    </location>
</feature>
<dbReference type="PROSITE" id="PS50928">
    <property type="entry name" value="ABC_TM1"/>
    <property type="match status" value="1"/>
</dbReference>
<evidence type="ECO:0000256" key="8">
    <source>
        <dbReference type="RuleBase" id="RU363032"/>
    </source>
</evidence>
<dbReference type="GO" id="GO:0022857">
    <property type="term" value="F:transmembrane transporter activity"/>
    <property type="evidence" value="ECO:0007669"/>
    <property type="project" value="InterPro"/>
</dbReference>
<dbReference type="InterPro" id="IPR035906">
    <property type="entry name" value="MetI-like_sf"/>
</dbReference>